<evidence type="ECO:0000256" key="4">
    <source>
        <dbReference type="SAM" id="Coils"/>
    </source>
</evidence>
<proteinExistence type="predicted"/>
<dbReference type="GO" id="GO:0005794">
    <property type="term" value="C:Golgi apparatus"/>
    <property type="evidence" value="ECO:0007669"/>
    <property type="project" value="UniProtKB-SubCell"/>
</dbReference>
<dbReference type="GO" id="GO:0031267">
    <property type="term" value="F:small GTPase binding"/>
    <property type="evidence" value="ECO:0007669"/>
    <property type="project" value="TreeGrafter"/>
</dbReference>
<evidence type="ECO:0000256" key="2">
    <source>
        <dbReference type="ARBA" id="ARBA00023034"/>
    </source>
</evidence>
<evidence type="ECO:0000256" key="3">
    <source>
        <dbReference type="ARBA" id="ARBA00023054"/>
    </source>
</evidence>
<dbReference type="GO" id="GO:0006888">
    <property type="term" value="P:endoplasmic reticulum to Golgi vesicle-mediated transport"/>
    <property type="evidence" value="ECO:0007669"/>
    <property type="project" value="TreeGrafter"/>
</dbReference>
<sequence length="284" mass="32638">MATVGRDGAYDNNGAEELVKTILKEKCDLVDNLERAVEDLEDNLETTRGALVEERKRRLERERRLEVELIELENLKRVLEDFEAERENEVSKVESHLKESRLVEQKVDEENEKIKAALKEAVEDKGRLQSDVRRWQNDCLQAREELLAMKDEVEKTLGNFSEEDKIANLVDRRVVRQLVVGSFQKSGEHRREVLELMSKVLEFSEEERVVIGLDGNKRLGSWLGTFVLPPPVDDPMPLAKLSEKWVEFLTKEVENGVEEDKSEEEDSAEKEPAPNGVEKDNDGV</sequence>
<dbReference type="Proteomes" id="UP001157974">
    <property type="component" value="Unassembled WGS sequence"/>
</dbReference>
<feature type="compositionally biased region" description="Basic and acidic residues" evidence="5">
    <location>
        <begin position="269"/>
        <end position="284"/>
    </location>
</feature>
<name>A0AAV8UKR9_9RHOD</name>
<dbReference type="EMBL" id="JAMWBK010000009">
    <property type="protein sequence ID" value="KAJ8902173.1"/>
    <property type="molecule type" value="Genomic_DNA"/>
</dbReference>
<reference evidence="6 7" key="1">
    <citation type="journal article" date="2023" name="Nat. Commun.">
        <title>Origin of minicircular mitochondrial genomes in red algae.</title>
        <authorList>
            <person name="Lee Y."/>
            <person name="Cho C.H."/>
            <person name="Lee Y.M."/>
            <person name="Park S.I."/>
            <person name="Yang J.H."/>
            <person name="West J.A."/>
            <person name="Bhattacharya D."/>
            <person name="Yoon H.S."/>
        </authorList>
    </citation>
    <scope>NUCLEOTIDE SEQUENCE [LARGE SCALE GENOMIC DNA]</scope>
    <source>
        <strain evidence="6 7">CCMP1338</strain>
        <tissue evidence="6">Whole cell</tissue>
    </source>
</reference>
<keyword evidence="7" id="KW-1185">Reference proteome</keyword>
<evidence type="ECO:0000256" key="5">
    <source>
        <dbReference type="SAM" id="MobiDB-lite"/>
    </source>
</evidence>
<evidence type="ECO:0000313" key="7">
    <source>
        <dbReference type="Proteomes" id="UP001157974"/>
    </source>
</evidence>
<dbReference type="AlphaFoldDB" id="A0AAV8UKR9"/>
<keyword evidence="2" id="KW-0333">Golgi apparatus</keyword>
<feature type="region of interest" description="Disordered" evidence="5">
    <location>
        <begin position="255"/>
        <end position="284"/>
    </location>
</feature>
<evidence type="ECO:0008006" key="8">
    <source>
        <dbReference type="Google" id="ProtNLM"/>
    </source>
</evidence>
<dbReference type="PANTHER" id="PTHR18921">
    <property type="entry name" value="MYOSIN HEAVY CHAIN - RELATED"/>
    <property type="match status" value="1"/>
</dbReference>
<organism evidence="6 7">
    <name type="scientific">Rhodosorus marinus</name>
    <dbReference type="NCBI Taxonomy" id="101924"/>
    <lineage>
        <taxon>Eukaryota</taxon>
        <taxon>Rhodophyta</taxon>
        <taxon>Stylonematophyceae</taxon>
        <taxon>Stylonematales</taxon>
        <taxon>Stylonemataceae</taxon>
        <taxon>Rhodosorus</taxon>
    </lineage>
</organism>
<evidence type="ECO:0000256" key="1">
    <source>
        <dbReference type="ARBA" id="ARBA00004555"/>
    </source>
</evidence>
<dbReference type="GO" id="GO:0007030">
    <property type="term" value="P:Golgi organization"/>
    <property type="evidence" value="ECO:0007669"/>
    <property type="project" value="TreeGrafter"/>
</dbReference>
<feature type="coiled-coil region" evidence="4">
    <location>
        <begin position="23"/>
        <end position="163"/>
    </location>
</feature>
<gene>
    <name evidence="6" type="ORF">NDN08_006581</name>
</gene>
<accession>A0AAV8UKR9</accession>
<keyword evidence="3 4" id="KW-0175">Coiled coil</keyword>
<evidence type="ECO:0000313" key="6">
    <source>
        <dbReference type="EMBL" id="KAJ8902173.1"/>
    </source>
</evidence>
<comment type="subcellular location">
    <subcellularLocation>
        <location evidence="1">Golgi apparatus</location>
    </subcellularLocation>
</comment>
<dbReference type="PANTHER" id="PTHR18921:SF2">
    <property type="entry name" value="THYROID RECEPTOR-INTERACTING PROTEIN 11"/>
    <property type="match status" value="1"/>
</dbReference>
<feature type="compositionally biased region" description="Acidic residues" evidence="5">
    <location>
        <begin position="255"/>
        <end position="268"/>
    </location>
</feature>
<protein>
    <recommendedName>
        <fullName evidence="8">GRIP domain-containing protein</fullName>
    </recommendedName>
</protein>
<comment type="caution">
    <text evidence="6">The sequence shown here is derived from an EMBL/GenBank/DDBJ whole genome shotgun (WGS) entry which is preliminary data.</text>
</comment>